<reference evidence="3" key="1">
    <citation type="submission" date="2013-10" db="EMBL/GenBank/DDBJ databases">
        <title>Genome sequencing of Onchocerca volvulus.</title>
        <authorList>
            <person name="Cotton J."/>
            <person name="Tsai J."/>
            <person name="Stanley E."/>
            <person name="Tracey A."/>
            <person name="Holroyd N."/>
            <person name="Lustigman S."/>
            <person name="Berriman M."/>
        </authorList>
    </citation>
    <scope>NUCLEOTIDE SEQUENCE</scope>
</reference>
<feature type="region of interest" description="Disordered" evidence="1">
    <location>
        <begin position="40"/>
        <end position="138"/>
    </location>
</feature>
<dbReference type="Proteomes" id="UP000024404">
    <property type="component" value="Unassembled WGS sequence"/>
</dbReference>
<feature type="compositionally biased region" description="Polar residues" evidence="1">
    <location>
        <begin position="40"/>
        <end position="49"/>
    </location>
</feature>
<accession>A0A8R1XTF7</accession>
<keyword evidence="3" id="KW-1185">Reference proteome</keyword>
<protein>
    <submittedName>
        <fullName evidence="2">Uncharacterized protein</fullName>
    </submittedName>
</protein>
<dbReference type="AlphaFoldDB" id="A0A8R1XTF7"/>
<feature type="compositionally biased region" description="Basic and acidic residues" evidence="1">
    <location>
        <begin position="94"/>
        <end position="138"/>
    </location>
</feature>
<evidence type="ECO:0000313" key="3">
    <source>
        <dbReference type="Proteomes" id="UP000024404"/>
    </source>
</evidence>
<reference evidence="2" key="2">
    <citation type="submission" date="2022-06" db="UniProtKB">
        <authorList>
            <consortium name="EnsemblMetazoa"/>
        </authorList>
    </citation>
    <scope>IDENTIFICATION</scope>
</reference>
<evidence type="ECO:0000313" key="2">
    <source>
        <dbReference type="EnsemblMetazoa" id="OVOC2225.1"/>
    </source>
</evidence>
<proteinExistence type="predicted"/>
<organism evidence="2 3">
    <name type="scientific">Onchocerca volvulus</name>
    <dbReference type="NCBI Taxonomy" id="6282"/>
    <lineage>
        <taxon>Eukaryota</taxon>
        <taxon>Metazoa</taxon>
        <taxon>Ecdysozoa</taxon>
        <taxon>Nematoda</taxon>
        <taxon>Chromadorea</taxon>
        <taxon>Rhabditida</taxon>
        <taxon>Spirurina</taxon>
        <taxon>Spiruromorpha</taxon>
        <taxon>Filarioidea</taxon>
        <taxon>Onchocercidae</taxon>
        <taxon>Onchocerca</taxon>
    </lineage>
</organism>
<dbReference type="EMBL" id="CMVM020000072">
    <property type="status" value="NOT_ANNOTATED_CDS"/>
    <property type="molecule type" value="Genomic_DNA"/>
</dbReference>
<evidence type="ECO:0000256" key="1">
    <source>
        <dbReference type="SAM" id="MobiDB-lite"/>
    </source>
</evidence>
<feature type="compositionally biased region" description="Basic residues" evidence="1">
    <location>
        <begin position="50"/>
        <end position="59"/>
    </location>
</feature>
<name>A0A8R1XTF7_ONCVO</name>
<dbReference type="EnsemblMetazoa" id="OVOC2225.1">
    <property type="protein sequence ID" value="OVOC2225.1"/>
    <property type="gene ID" value="WBGene00239034"/>
</dbReference>
<sequence>MSDNEHNLSTSINAHHTRMDKFRGVNQSISENDMIIATTDSNNVESTKSSMKRRHYQRKRREEATIEQISSFPIKNDSKISMPPPSMHATTIKSENDEKEIRKEEKKTGWIQMEGRKIGMDSNGKEKDRNGFRWKGES</sequence>